<evidence type="ECO:0000256" key="5">
    <source>
        <dbReference type="ARBA" id="ARBA00022835"/>
    </source>
</evidence>
<dbReference type="Gene3D" id="3.30.1370.10">
    <property type="entry name" value="K Homology domain, type 1"/>
    <property type="match status" value="1"/>
</dbReference>
<keyword evidence="5" id="KW-0271">Exosome</keyword>
<keyword evidence="9" id="KW-0378">Hydrolase</keyword>
<evidence type="ECO:0000313" key="9">
    <source>
        <dbReference type="EMBL" id="KIZ07694.1"/>
    </source>
</evidence>
<reference evidence="9 10" key="1">
    <citation type="journal article" date="2013" name="BMC Genomics">
        <title>Reconstruction of the lipid metabolism for the microalga Monoraphidium neglectum from its genome sequence reveals characteristics suitable for biofuel production.</title>
        <authorList>
            <person name="Bogen C."/>
            <person name="Al-Dilaimi A."/>
            <person name="Albersmeier A."/>
            <person name="Wichmann J."/>
            <person name="Grundmann M."/>
            <person name="Rupp O."/>
            <person name="Lauersen K.J."/>
            <person name="Blifernez-Klassen O."/>
            <person name="Kalinowski J."/>
            <person name="Goesmann A."/>
            <person name="Mussgnug J.H."/>
            <person name="Kruse O."/>
        </authorList>
    </citation>
    <scope>NUCLEOTIDE SEQUENCE [LARGE SCALE GENOMIC DNA]</scope>
    <source>
        <strain evidence="9 10">SAG 48.87</strain>
    </source>
</reference>
<dbReference type="SUPFAM" id="SSF110324">
    <property type="entry name" value="Ribosomal L27 protein-like"/>
    <property type="match status" value="1"/>
</dbReference>
<dbReference type="PANTHER" id="PTHR21321">
    <property type="entry name" value="PNAS-3 RELATED"/>
    <property type="match status" value="1"/>
</dbReference>
<dbReference type="GO" id="GO:0005730">
    <property type="term" value="C:nucleolus"/>
    <property type="evidence" value="ECO:0007669"/>
    <property type="project" value="UniProtKB-SubCell"/>
</dbReference>
<keyword evidence="3" id="KW-0963">Cytoplasm</keyword>
<keyword evidence="10" id="KW-1185">Reference proteome</keyword>
<dbReference type="Pfam" id="PF21262">
    <property type="entry name" value="RRP40_S1"/>
    <property type="match status" value="1"/>
</dbReference>
<dbReference type="Pfam" id="PF15985">
    <property type="entry name" value="KH_6"/>
    <property type="match status" value="1"/>
</dbReference>
<dbReference type="GO" id="GO:0034475">
    <property type="term" value="P:U4 snRNA 3'-end processing"/>
    <property type="evidence" value="ECO:0007669"/>
    <property type="project" value="TreeGrafter"/>
</dbReference>
<dbReference type="STRING" id="145388.A0A0D2LN60"/>
<dbReference type="FunFam" id="2.40.50.140:FF:000127">
    <property type="entry name" value="Exosome complex component RRP40"/>
    <property type="match status" value="1"/>
</dbReference>
<dbReference type="SUPFAM" id="SSF50249">
    <property type="entry name" value="Nucleic acid-binding proteins"/>
    <property type="match status" value="1"/>
</dbReference>
<evidence type="ECO:0000256" key="1">
    <source>
        <dbReference type="ARBA" id="ARBA00004604"/>
    </source>
</evidence>
<accession>A0A0D2LN60</accession>
<organism evidence="9 10">
    <name type="scientific">Monoraphidium neglectum</name>
    <dbReference type="NCBI Taxonomy" id="145388"/>
    <lineage>
        <taxon>Eukaryota</taxon>
        <taxon>Viridiplantae</taxon>
        <taxon>Chlorophyta</taxon>
        <taxon>core chlorophytes</taxon>
        <taxon>Chlorophyceae</taxon>
        <taxon>CS clade</taxon>
        <taxon>Sphaeropleales</taxon>
        <taxon>Selenastraceae</taxon>
        <taxon>Monoraphidium</taxon>
    </lineage>
</organism>
<dbReference type="GO" id="GO:0071038">
    <property type="term" value="P:TRAMP-dependent tRNA surveillance pathway"/>
    <property type="evidence" value="ECO:0007669"/>
    <property type="project" value="TreeGrafter"/>
</dbReference>
<dbReference type="InterPro" id="IPR036612">
    <property type="entry name" value="KH_dom_type_1_sf"/>
</dbReference>
<sequence>MAPVEASQADDAAAALVGKVAAPGDVVMLLPDSGRVAIGSGGLRPLGGAVVASKCGVVRRSTGGMLWVEGRQKRYIPAEGDTVIGVVVDRLSEHLTVDIGGPFKAVLPMLSFEGATKRNRPAVYEGDVVSARVVTSNPDMDPVLSCVDAQGKASGLGHLKGGLTLECSCAWARALLSRPMPAVVAALGKEAAFEMAAGLNGRVWVDAPSAGLAVRVAAALARAEEELGPGDDAAAFVRRALAGELSAAGGGAG</sequence>
<dbReference type="GO" id="GO:0071035">
    <property type="term" value="P:nuclear polyadenylation-dependent rRNA catabolic process"/>
    <property type="evidence" value="ECO:0007669"/>
    <property type="project" value="TreeGrafter"/>
</dbReference>
<evidence type="ECO:0000313" key="10">
    <source>
        <dbReference type="Proteomes" id="UP000054498"/>
    </source>
</evidence>
<name>A0A0D2LN60_9CHLO</name>
<evidence type="ECO:0000256" key="4">
    <source>
        <dbReference type="ARBA" id="ARBA00022552"/>
    </source>
</evidence>
<keyword evidence="4" id="KW-0698">rRNA processing</keyword>
<protein>
    <recommendedName>
        <fullName evidence="7">Ribosomal RNA-processing protein 40</fullName>
    </recommendedName>
</protein>
<gene>
    <name evidence="9" type="ORF">MNEG_0257</name>
</gene>
<dbReference type="KEGG" id="mng:MNEG_0257"/>
<keyword evidence="6" id="KW-0694">RNA-binding</keyword>
<keyword evidence="9" id="KW-0540">Nuclease</keyword>
<keyword evidence="9" id="KW-0269">Exonuclease</keyword>
<dbReference type="GO" id="GO:0071034">
    <property type="term" value="P:CUT catabolic process"/>
    <property type="evidence" value="ECO:0007669"/>
    <property type="project" value="TreeGrafter"/>
</dbReference>
<comment type="subcellular location">
    <subcellularLocation>
        <location evidence="1">Nucleus</location>
        <location evidence="1">Nucleolus</location>
    </subcellularLocation>
</comment>
<dbReference type="CDD" id="cd05790">
    <property type="entry name" value="S1_Rrp40"/>
    <property type="match status" value="1"/>
</dbReference>
<dbReference type="PANTHER" id="PTHR21321:SF1">
    <property type="entry name" value="EXOSOME COMPLEX COMPONENT RRP40"/>
    <property type="match status" value="1"/>
</dbReference>
<evidence type="ECO:0000256" key="7">
    <source>
        <dbReference type="ARBA" id="ARBA00030615"/>
    </source>
</evidence>
<dbReference type="GO" id="GO:0000467">
    <property type="term" value="P:exonucleolytic trimming to generate mature 3'-end of 5.8S rRNA from tricistronic rRNA transcript (SSU-rRNA, 5.8S rRNA, LSU-rRNA)"/>
    <property type="evidence" value="ECO:0007669"/>
    <property type="project" value="TreeGrafter"/>
</dbReference>
<dbReference type="EMBL" id="KK100238">
    <property type="protein sequence ID" value="KIZ07694.1"/>
    <property type="molecule type" value="Genomic_DNA"/>
</dbReference>
<proteinExistence type="inferred from homology"/>
<evidence type="ECO:0000256" key="3">
    <source>
        <dbReference type="ARBA" id="ARBA00022490"/>
    </source>
</evidence>
<evidence type="ECO:0000259" key="8">
    <source>
        <dbReference type="SMART" id="SM00316"/>
    </source>
</evidence>
<evidence type="ECO:0000256" key="2">
    <source>
        <dbReference type="ARBA" id="ARBA00007841"/>
    </source>
</evidence>
<dbReference type="Proteomes" id="UP000054498">
    <property type="component" value="Unassembled WGS sequence"/>
</dbReference>
<dbReference type="InterPro" id="IPR004088">
    <property type="entry name" value="KH_dom_type_1"/>
</dbReference>
<dbReference type="AlphaFoldDB" id="A0A0D2LN60"/>
<dbReference type="GeneID" id="25726375"/>
<comment type="similarity">
    <text evidence="2">Belongs to the RRP40 family.</text>
</comment>
<dbReference type="SUPFAM" id="SSF54791">
    <property type="entry name" value="Eukaryotic type KH-domain (KH-domain type I)"/>
    <property type="match status" value="1"/>
</dbReference>
<dbReference type="InterPro" id="IPR026699">
    <property type="entry name" value="Exosome_RNA_bind1/RRP40/RRP4"/>
</dbReference>
<dbReference type="SMART" id="SM00316">
    <property type="entry name" value="S1"/>
    <property type="match status" value="1"/>
</dbReference>
<dbReference type="GO" id="GO:0071051">
    <property type="term" value="P:poly(A)-dependent snoRNA 3'-end processing"/>
    <property type="evidence" value="ECO:0007669"/>
    <property type="project" value="TreeGrafter"/>
</dbReference>
<dbReference type="GO" id="GO:0004527">
    <property type="term" value="F:exonuclease activity"/>
    <property type="evidence" value="ECO:0007669"/>
    <property type="project" value="UniProtKB-KW"/>
</dbReference>
<dbReference type="OrthoDB" id="340500at2759"/>
<dbReference type="Gene3D" id="2.40.50.100">
    <property type="match status" value="1"/>
</dbReference>
<dbReference type="GO" id="GO:0003723">
    <property type="term" value="F:RNA binding"/>
    <property type="evidence" value="ECO:0007669"/>
    <property type="project" value="UniProtKB-KW"/>
</dbReference>
<dbReference type="InterPro" id="IPR003029">
    <property type="entry name" value="S1_domain"/>
</dbReference>
<dbReference type="GO" id="GO:0000176">
    <property type="term" value="C:nuclear exosome (RNase complex)"/>
    <property type="evidence" value="ECO:0007669"/>
    <property type="project" value="TreeGrafter"/>
</dbReference>
<dbReference type="Gene3D" id="2.40.50.140">
    <property type="entry name" value="Nucleic acid-binding proteins"/>
    <property type="match status" value="1"/>
</dbReference>
<dbReference type="InterPro" id="IPR037319">
    <property type="entry name" value="Rrp40_S1"/>
</dbReference>
<evidence type="ECO:0000256" key="6">
    <source>
        <dbReference type="ARBA" id="ARBA00022884"/>
    </source>
</evidence>
<dbReference type="GO" id="GO:0000177">
    <property type="term" value="C:cytoplasmic exosome (RNase complex)"/>
    <property type="evidence" value="ECO:0007669"/>
    <property type="project" value="TreeGrafter"/>
</dbReference>
<feature type="domain" description="S1 motif" evidence="8">
    <location>
        <begin position="78"/>
        <end position="147"/>
    </location>
</feature>
<dbReference type="RefSeq" id="XP_013906713.1">
    <property type="nucleotide sequence ID" value="XM_014051259.1"/>
</dbReference>
<dbReference type="InterPro" id="IPR012340">
    <property type="entry name" value="NA-bd_OB-fold"/>
</dbReference>